<sequence>MIKFLKAYKRAVFLPIVPVVWAMLSIIGVIGAPFGSGHLGLLNLFLFWPVVIGLSILCGAALRVLVREYMGFRSFWPEAPLIAFFAACLLAPGYKWLAVALSETTQMIPNLFALFGYAFVVSLVISTFRHILSSHPTPVISSTETKPTPPPAPVLVAKPRPIKARIFERLEPELRAPLLRLEVNDHYVDVVTEAGKTSLLLRLADAIAETEGIEGLQVHRSHWVARKAMTAVRRERGKCTLVLRDGTQVPVSRSQMPVVLELGLPECDLDATSGA</sequence>
<keyword evidence="1" id="KW-0812">Transmembrane</keyword>
<dbReference type="SMART" id="SM00850">
    <property type="entry name" value="LytTR"/>
    <property type="match status" value="1"/>
</dbReference>
<organism evidence="3 4">
    <name type="scientific">Rhodobacter aestuarii</name>
    <dbReference type="NCBI Taxonomy" id="453582"/>
    <lineage>
        <taxon>Bacteria</taxon>
        <taxon>Pseudomonadati</taxon>
        <taxon>Pseudomonadota</taxon>
        <taxon>Alphaproteobacteria</taxon>
        <taxon>Rhodobacterales</taxon>
        <taxon>Rhodobacter group</taxon>
        <taxon>Rhodobacter</taxon>
    </lineage>
</organism>
<keyword evidence="4" id="KW-1185">Reference proteome</keyword>
<gene>
    <name evidence="3" type="ORF">SAMN05421580_11349</name>
</gene>
<dbReference type="OrthoDB" id="7028951at2"/>
<evidence type="ECO:0000259" key="2">
    <source>
        <dbReference type="PROSITE" id="PS50930"/>
    </source>
</evidence>
<feature type="domain" description="HTH LytTR-type" evidence="2">
    <location>
        <begin position="178"/>
        <end position="265"/>
    </location>
</feature>
<evidence type="ECO:0000313" key="3">
    <source>
        <dbReference type="EMBL" id="SIT18307.1"/>
    </source>
</evidence>
<name>A0A1N7Q6U6_9RHOB</name>
<feature type="transmembrane region" description="Helical" evidence="1">
    <location>
        <begin position="111"/>
        <end position="132"/>
    </location>
</feature>
<dbReference type="Gene3D" id="2.40.50.1020">
    <property type="entry name" value="LytTr DNA-binding domain"/>
    <property type="match status" value="1"/>
</dbReference>
<feature type="transmembrane region" description="Helical" evidence="1">
    <location>
        <begin position="78"/>
        <end position="99"/>
    </location>
</feature>
<evidence type="ECO:0000313" key="4">
    <source>
        <dbReference type="Proteomes" id="UP000186221"/>
    </source>
</evidence>
<dbReference type="PROSITE" id="PS50930">
    <property type="entry name" value="HTH_LYTTR"/>
    <property type="match status" value="1"/>
</dbReference>
<keyword evidence="1" id="KW-0472">Membrane</keyword>
<dbReference type="AlphaFoldDB" id="A0A1N7Q6U6"/>
<dbReference type="Pfam" id="PF04397">
    <property type="entry name" value="LytTR"/>
    <property type="match status" value="1"/>
</dbReference>
<dbReference type="InterPro" id="IPR007492">
    <property type="entry name" value="LytTR_DNA-bd_dom"/>
</dbReference>
<reference evidence="4" key="1">
    <citation type="submission" date="2017-01" db="EMBL/GenBank/DDBJ databases">
        <authorList>
            <person name="Varghese N."/>
            <person name="Submissions S."/>
        </authorList>
    </citation>
    <scope>NUCLEOTIDE SEQUENCE [LARGE SCALE GENOMIC DNA]</scope>
    <source>
        <strain evidence="4">DSM 19945</strain>
    </source>
</reference>
<accession>A0A1N7Q6U6</accession>
<dbReference type="EMBL" id="FTOG01000013">
    <property type="protein sequence ID" value="SIT18307.1"/>
    <property type="molecule type" value="Genomic_DNA"/>
</dbReference>
<keyword evidence="1" id="KW-1133">Transmembrane helix</keyword>
<proteinExistence type="predicted"/>
<dbReference type="GO" id="GO:0003677">
    <property type="term" value="F:DNA binding"/>
    <property type="evidence" value="ECO:0007669"/>
    <property type="project" value="InterPro"/>
</dbReference>
<dbReference type="STRING" id="453582.SAMN05421580_11349"/>
<evidence type="ECO:0000256" key="1">
    <source>
        <dbReference type="SAM" id="Phobius"/>
    </source>
</evidence>
<dbReference type="Proteomes" id="UP000186221">
    <property type="component" value="Unassembled WGS sequence"/>
</dbReference>
<feature type="transmembrane region" description="Helical" evidence="1">
    <location>
        <begin position="46"/>
        <end position="66"/>
    </location>
</feature>
<protein>
    <submittedName>
        <fullName evidence="3">Transcriptional regulator, LytTR family</fullName>
    </submittedName>
</protein>
<dbReference type="RefSeq" id="WP_076486188.1">
    <property type="nucleotide sequence ID" value="NZ_FTOG01000013.1"/>
</dbReference>
<feature type="transmembrane region" description="Helical" evidence="1">
    <location>
        <begin position="12"/>
        <end position="34"/>
    </location>
</feature>